<accession>A0AAI9T184</accession>
<comment type="caution">
    <text evidence="2">The sequence shown here is derived from an EMBL/GenBank/DDBJ whole genome shotgun (WGS) entry which is preliminary data.</text>
</comment>
<dbReference type="PROSITE" id="PS50181">
    <property type="entry name" value="FBOX"/>
    <property type="match status" value="1"/>
</dbReference>
<protein>
    <recommendedName>
        <fullName evidence="1">F-box domain-containing protein</fullName>
    </recommendedName>
</protein>
<sequence length="206" mass="23932">MPTTILNLPDEILLQIYEYLPTRILKDLRLVRDFAPTIQQYLFAQSQFSLQLDDGTSGYADDGTSGYADDGTSRYAYNEECVCFEEAPIAQGVNMCQFTKLSSQFQHHISQFHNYRVNLTICNFTQMVNQLEKYHEVIKLLFQDNPYRRSGKHLNVKVVIYLTYSMNNFNDVKDSFMNIDKISKRFSNNGLNHVVVDLQLVKSNRD</sequence>
<proteinExistence type="predicted"/>
<dbReference type="Proteomes" id="UP001202479">
    <property type="component" value="Unassembled WGS sequence"/>
</dbReference>
<dbReference type="AlphaFoldDB" id="A0AAI9T184"/>
<evidence type="ECO:0000259" key="1">
    <source>
        <dbReference type="PROSITE" id="PS50181"/>
    </source>
</evidence>
<gene>
    <name evidence="2" type="ORF">KGF56_000674</name>
</gene>
<dbReference type="InterPro" id="IPR001810">
    <property type="entry name" value="F-box_dom"/>
</dbReference>
<dbReference type="GeneID" id="73378291"/>
<name>A0AAI9T184_9ASCO</name>
<feature type="domain" description="F-box" evidence="1">
    <location>
        <begin position="2"/>
        <end position="31"/>
    </location>
</feature>
<organism evidence="2 3">
    <name type="scientific">Candida oxycetoniae</name>
    <dbReference type="NCBI Taxonomy" id="497107"/>
    <lineage>
        <taxon>Eukaryota</taxon>
        <taxon>Fungi</taxon>
        <taxon>Dikarya</taxon>
        <taxon>Ascomycota</taxon>
        <taxon>Saccharomycotina</taxon>
        <taxon>Pichiomycetes</taxon>
        <taxon>Debaryomycetaceae</taxon>
        <taxon>Candida/Lodderomyces clade</taxon>
        <taxon>Candida</taxon>
    </lineage>
</organism>
<dbReference type="RefSeq" id="XP_049182287.1">
    <property type="nucleotide sequence ID" value="XM_049326609.1"/>
</dbReference>
<keyword evidence="3" id="KW-1185">Reference proteome</keyword>
<dbReference type="EMBL" id="JAHUZD010000023">
    <property type="protein sequence ID" value="KAI3406542.2"/>
    <property type="molecule type" value="Genomic_DNA"/>
</dbReference>
<reference evidence="2" key="1">
    <citation type="journal article" date="2022" name="DNA Res.">
        <title>Genome analysis of five recently described species of the CUG-Ser clade uncovers Candida theae as a new hybrid lineage with pathogenic potential in the Candida parapsilosis species complex.</title>
        <authorList>
            <person name="Mixao V."/>
            <person name="Del Olmo V."/>
            <person name="Hegedusova E."/>
            <person name="Saus E."/>
            <person name="Pryszcz L."/>
            <person name="Cillingova A."/>
            <person name="Nosek J."/>
            <person name="Gabaldon T."/>
        </authorList>
    </citation>
    <scope>NUCLEOTIDE SEQUENCE</scope>
    <source>
        <strain evidence="2">CBS 10844</strain>
    </source>
</reference>
<evidence type="ECO:0000313" key="3">
    <source>
        <dbReference type="Proteomes" id="UP001202479"/>
    </source>
</evidence>
<evidence type="ECO:0000313" key="2">
    <source>
        <dbReference type="EMBL" id="KAI3406542.2"/>
    </source>
</evidence>